<evidence type="ECO:0000313" key="2">
    <source>
        <dbReference type="Proteomes" id="UP001143910"/>
    </source>
</evidence>
<comment type="caution">
    <text evidence="1">The sequence shown here is derived from an EMBL/GenBank/DDBJ whole genome shotgun (WGS) entry which is preliminary data.</text>
</comment>
<protein>
    <submittedName>
        <fullName evidence="1">Uncharacterized protein</fullName>
    </submittedName>
</protein>
<dbReference type="Proteomes" id="UP001143910">
    <property type="component" value="Unassembled WGS sequence"/>
</dbReference>
<sequence>MFSQLSFGVVALFTCLQGVAAMPATSDAVKDTIKSPHEFLDIIEVGGLNITLYGNPNETPDIGAARPLTKRCGSNVVHCDDRWENLAEAAKCLDMINSLRDPKLPNDILPRGLKQMCGGRQANPSIKCCIAWEQNLTGTGTRYSDLVAAAFAVYTRCPQKAINGDHWLSGWTTDTLLGGQCGNQCLSSSDIC</sequence>
<proteinExistence type="predicted"/>
<accession>A0ACC1NP21</accession>
<keyword evidence="2" id="KW-1185">Reference proteome</keyword>
<organism evidence="1 2">
    <name type="scientific">Zarea fungicola</name>
    <dbReference type="NCBI Taxonomy" id="93591"/>
    <lineage>
        <taxon>Eukaryota</taxon>
        <taxon>Fungi</taxon>
        <taxon>Dikarya</taxon>
        <taxon>Ascomycota</taxon>
        <taxon>Pezizomycotina</taxon>
        <taxon>Sordariomycetes</taxon>
        <taxon>Hypocreomycetidae</taxon>
        <taxon>Hypocreales</taxon>
        <taxon>Cordycipitaceae</taxon>
        <taxon>Zarea</taxon>
    </lineage>
</organism>
<evidence type="ECO:0000313" key="1">
    <source>
        <dbReference type="EMBL" id="KAJ2980169.1"/>
    </source>
</evidence>
<dbReference type="EMBL" id="JANJQO010000220">
    <property type="protein sequence ID" value="KAJ2980169.1"/>
    <property type="molecule type" value="Genomic_DNA"/>
</dbReference>
<name>A0ACC1NP21_9HYPO</name>
<reference evidence="1" key="1">
    <citation type="submission" date="2022-08" db="EMBL/GenBank/DDBJ databases">
        <title>Genome Sequence of Lecanicillium fungicola.</title>
        <authorList>
            <person name="Buettner E."/>
        </authorList>
    </citation>
    <scope>NUCLEOTIDE SEQUENCE</scope>
    <source>
        <strain evidence="1">Babe33</strain>
    </source>
</reference>
<gene>
    <name evidence="1" type="ORF">NQ176_g2794</name>
</gene>